<dbReference type="AlphaFoldDB" id="A0A1V9X0S5"/>
<evidence type="ECO:0000256" key="3">
    <source>
        <dbReference type="ARBA" id="ARBA00048707"/>
    </source>
</evidence>
<dbReference type="SUPFAM" id="SSF102462">
    <property type="entry name" value="Peptidyl-tRNA hydrolase II"/>
    <property type="match status" value="1"/>
</dbReference>
<dbReference type="Gene3D" id="3.40.1490.10">
    <property type="entry name" value="Bit1"/>
    <property type="match status" value="1"/>
</dbReference>
<reference evidence="4 5" key="1">
    <citation type="journal article" date="2017" name="Gigascience">
        <title>Draft genome of the honey bee ectoparasitic mite, Tropilaelaps mercedesae, is shaped by the parasitic life history.</title>
        <authorList>
            <person name="Dong X."/>
            <person name="Armstrong S.D."/>
            <person name="Xia D."/>
            <person name="Makepeace B.L."/>
            <person name="Darby A.C."/>
            <person name="Kadowaki T."/>
        </authorList>
    </citation>
    <scope>NUCLEOTIDE SEQUENCE [LARGE SCALE GENOMIC DNA]</scope>
    <source>
        <strain evidence="4">Wuxi-XJTLU</strain>
    </source>
</reference>
<keyword evidence="2" id="KW-0378">Hydrolase</keyword>
<dbReference type="Proteomes" id="UP000192247">
    <property type="component" value="Unassembled WGS sequence"/>
</dbReference>
<proteinExistence type="predicted"/>
<dbReference type="CDD" id="cd02429">
    <property type="entry name" value="PTH2_like"/>
    <property type="match status" value="1"/>
</dbReference>
<evidence type="ECO:0000256" key="2">
    <source>
        <dbReference type="ARBA" id="ARBA00022801"/>
    </source>
</evidence>
<dbReference type="GO" id="GO:0004045">
    <property type="term" value="F:peptidyl-tRNA hydrolase activity"/>
    <property type="evidence" value="ECO:0007669"/>
    <property type="project" value="UniProtKB-EC"/>
</dbReference>
<name>A0A1V9X0S5_9ACAR</name>
<dbReference type="EMBL" id="MNPL01029839">
    <property type="protein sequence ID" value="OQR67134.1"/>
    <property type="molecule type" value="Genomic_DNA"/>
</dbReference>
<gene>
    <name evidence="4" type="ORF">BIW11_13704</name>
</gene>
<evidence type="ECO:0000313" key="5">
    <source>
        <dbReference type="Proteomes" id="UP000192247"/>
    </source>
</evidence>
<comment type="catalytic activity">
    <reaction evidence="3">
        <text>an N-acyl-L-alpha-aminoacyl-tRNA + H2O = an N-acyl-L-amino acid + a tRNA + H(+)</text>
        <dbReference type="Rhea" id="RHEA:54448"/>
        <dbReference type="Rhea" id="RHEA-COMP:10123"/>
        <dbReference type="Rhea" id="RHEA-COMP:13883"/>
        <dbReference type="ChEBI" id="CHEBI:15377"/>
        <dbReference type="ChEBI" id="CHEBI:15378"/>
        <dbReference type="ChEBI" id="CHEBI:59874"/>
        <dbReference type="ChEBI" id="CHEBI:78442"/>
        <dbReference type="ChEBI" id="CHEBI:138191"/>
        <dbReference type="EC" id="3.1.1.29"/>
    </reaction>
</comment>
<protein>
    <recommendedName>
        <fullName evidence="1">peptidyl-tRNA hydrolase</fullName>
        <ecNumber evidence="1">3.1.1.29</ecNumber>
    </recommendedName>
</protein>
<dbReference type="InParanoid" id="A0A1V9X0S5"/>
<dbReference type="PANTHER" id="PTHR46194:SF1">
    <property type="entry name" value="PEPTIDYL-TRNA HYDROLASE PTRHD1-RELATED"/>
    <property type="match status" value="1"/>
</dbReference>
<dbReference type="OrthoDB" id="201213at2759"/>
<comment type="caution">
    <text evidence="4">The sequence shown here is derived from an EMBL/GenBank/DDBJ whole genome shotgun (WGS) entry which is preliminary data.</text>
</comment>
<sequence>MRGFLLGHHFFGGRIKTPVVCYKNDGRMSSMIQYVVVRSDLMEELKWPTGAVIAQACHASTAALHLFREDEDTQAYTKNLDTMHKVVLACPSEAELRSIQSKLTAASISHKLWIERPEEIPTALATKPYPKADVSPFFKHLKLYK</sequence>
<dbReference type="Pfam" id="PF01981">
    <property type="entry name" value="PTH2"/>
    <property type="match status" value="1"/>
</dbReference>
<organism evidence="4 5">
    <name type="scientific">Tropilaelaps mercedesae</name>
    <dbReference type="NCBI Taxonomy" id="418985"/>
    <lineage>
        <taxon>Eukaryota</taxon>
        <taxon>Metazoa</taxon>
        <taxon>Ecdysozoa</taxon>
        <taxon>Arthropoda</taxon>
        <taxon>Chelicerata</taxon>
        <taxon>Arachnida</taxon>
        <taxon>Acari</taxon>
        <taxon>Parasitiformes</taxon>
        <taxon>Mesostigmata</taxon>
        <taxon>Gamasina</taxon>
        <taxon>Dermanyssoidea</taxon>
        <taxon>Laelapidae</taxon>
        <taxon>Tropilaelaps</taxon>
    </lineage>
</organism>
<dbReference type="PANTHER" id="PTHR46194">
    <property type="entry name" value="PEPTIDYL-TRNA HYDROLASE PTRHD1-RELATED"/>
    <property type="match status" value="1"/>
</dbReference>
<dbReference type="EC" id="3.1.1.29" evidence="1"/>
<evidence type="ECO:0000313" key="4">
    <source>
        <dbReference type="EMBL" id="OQR67134.1"/>
    </source>
</evidence>
<keyword evidence="5" id="KW-1185">Reference proteome</keyword>
<dbReference type="InterPro" id="IPR002833">
    <property type="entry name" value="PTH2"/>
</dbReference>
<dbReference type="InterPro" id="IPR023476">
    <property type="entry name" value="Pep_tRNA_hydro_II_dom_sf"/>
</dbReference>
<dbReference type="FunCoup" id="A0A1V9X0S5">
    <property type="interactions" value="52"/>
</dbReference>
<accession>A0A1V9X0S5</accession>
<dbReference type="InterPro" id="IPR042237">
    <property type="entry name" value="PTRHD1"/>
</dbReference>
<evidence type="ECO:0000256" key="1">
    <source>
        <dbReference type="ARBA" id="ARBA00013260"/>
    </source>
</evidence>